<dbReference type="Pfam" id="PF00176">
    <property type="entry name" value="SNF2-rel_dom"/>
    <property type="match status" value="1"/>
</dbReference>
<dbReference type="PROSITE" id="PS51192">
    <property type="entry name" value="HELICASE_ATP_BIND_1"/>
    <property type="match status" value="1"/>
</dbReference>
<evidence type="ECO:0000256" key="1">
    <source>
        <dbReference type="ARBA" id="ARBA00022801"/>
    </source>
</evidence>
<dbReference type="KEGG" id="brv:CFK39_10635"/>
<dbReference type="InterPro" id="IPR000330">
    <property type="entry name" value="SNF2_N"/>
</dbReference>
<dbReference type="InterPro" id="IPR049730">
    <property type="entry name" value="SNF2/RAD54-like_C"/>
</dbReference>
<dbReference type="PROSITE" id="PS51194">
    <property type="entry name" value="HELICASE_CTER"/>
    <property type="match status" value="1"/>
</dbReference>
<sequence>MVDLTRADRAQVVTDATALQDQARALLTARQATRDAGDEARHHLEKRAVPLLLPAAHDLVPSGEGTPAAVDGIHGRLLPLLPRDADLFHAELAAQQLEALPPPFDSWLEQLVGYIPEAIPLATPQGLFRRLLGRAPDAEARDRATSGLMAHLEFAGTPQTQRDLARARPVDNAGSALDPDHLRQATAAALGTDGSGIMVLPTHELRDITIALLTSAEAAREGAVLEDGARAAAETVVDGSAQALLADIDMDHFRTRVSVGRFPSKALERAGILSVADLAGWHAARLAALDGIGSDTAHTLAIAAQQVQGHAREQAKIDLAAEIPDAANLRCALKALLDHRLRERGATADRQLSLRMEAFARRVAEATQHGTWTTPYSSEAGHAPALLIGKNGSQGRALQDSLRSFVQRQEARNAGLHLDAEQCARLAAGVDEDFTARPSDYFALLTELGYEDRLAQNTHGDLPERLIRLVESVELDTELLTLESLRRYQHFAARFIVRQRKVIIGDEMGLGKTIEALAAIAHLTRRGQSHTLVVCPAAVVANWIREIESKSSIAAHRLHGAERDTAASHWQRHGGVAVTTFETLGRLLRSGEFDRLDTVVVDEAHKIKNPEARRTRNSVAQLERASHAILMTGTPIENRLEEFRTLLSYLDPSLARSSEGLLPVAFRQHIAPAYLRRNQEDVLKELPELNEIADWIEFSSEDQRAYEAQVAAGNFMGMRRAAMEAGTRSNKVERLQEIVDDAKANSRKVIVFSFFRTVIDSLSELLPGTVHGPISGAVSAGRRQEIIDEFSSAPGGGVLISQIQAGGEGLNIQAASVVVICEPQLKPSLEVQAIARAYRMGQQRSVQVHRLLSDEGVDPRVVELLGEKTKVFDEYARESATKDSDLDAVETGDVAIAKRLVAEEQARVLGAGSATVAAVRG</sequence>
<dbReference type="AlphaFoldDB" id="A0A220UDA3"/>
<dbReference type="InterPro" id="IPR027417">
    <property type="entry name" value="P-loop_NTPase"/>
</dbReference>
<name>A0A220UDA3_9MICO</name>
<dbReference type="InterPro" id="IPR001650">
    <property type="entry name" value="Helicase_C-like"/>
</dbReference>
<protein>
    <submittedName>
        <fullName evidence="4">Helicase SNF2</fullName>
    </submittedName>
</protein>
<dbReference type="Proteomes" id="UP000198398">
    <property type="component" value="Chromosome"/>
</dbReference>
<dbReference type="CDD" id="cd17919">
    <property type="entry name" value="DEXHc_Snf"/>
    <property type="match status" value="1"/>
</dbReference>
<dbReference type="GO" id="GO:0005524">
    <property type="term" value="F:ATP binding"/>
    <property type="evidence" value="ECO:0007669"/>
    <property type="project" value="InterPro"/>
</dbReference>
<dbReference type="Gene3D" id="3.40.50.10810">
    <property type="entry name" value="Tandem AAA-ATPase domain"/>
    <property type="match status" value="1"/>
</dbReference>
<keyword evidence="4" id="KW-0547">Nucleotide-binding</keyword>
<keyword evidence="1" id="KW-0378">Hydrolase</keyword>
<dbReference type="GO" id="GO:0004386">
    <property type="term" value="F:helicase activity"/>
    <property type="evidence" value="ECO:0007669"/>
    <property type="project" value="UniProtKB-KW"/>
</dbReference>
<proteinExistence type="predicted"/>
<dbReference type="Pfam" id="PF00271">
    <property type="entry name" value="Helicase_C"/>
    <property type="match status" value="1"/>
</dbReference>
<organism evidence="4 5">
    <name type="scientific">Brachybacterium avium</name>
    <dbReference type="NCBI Taxonomy" id="2017485"/>
    <lineage>
        <taxon>Bacteria</taxon>
        <taxon>Bacillati</taxon>
        <taxon>Actinomycetota</taxon>
        <taxon>Actinomycetes</taxon>
        <taxon>Micrococcales</taxon>
        <taxon>Dermabacteraceae</taxon>
        <taxon>Brachybacterium</taxon>
    </lineage>
</organism>
<dbReference type="SMART" id="SM00490">
    <property type="entry name" value="HELICc"/>
    <property type="match status" value="1"/>
</dbReference>
<evidence type="ECO:0000259" key="3">
    <source>
        <dbReference type="PROSITE" id="PS51194"/>
    </source>
</evidence>
<evidence type="ECO:0000313" key="5">
    <source>
        <dbReference type="Proteomes" id="UP000198398"/>
    </source>
</evidence>
<dbReference type="GO" id="GO:0016787">
    <property type="term" value="F:hydrolase activity"/>
    <property type="evidence" value="ECO:0007669"/>
    <property type="project" value="UniProtKB-KW"/>
</dbReference>
<dbReference type="OrthoDB" id="9760715at2"/>
<evidence type="ECO:0000259" key="2">
    <source>
        <dbReference type="PROSITE" id="PS51192"/>
    </source>
</evidence>
<feature type="domain" description="Helicase C-terminal" evidence="3">
    <location>
        <begin position="734"/>
        <end position="880"/>
    </location>
</feature>
<dbReference type="SMART" id="SM00487">
    <property type="entry name" value="DEXDc"/>
    <property type="match status" value="1"/>
</dbReference>
<dbReference type="InterPro" id="IPR038718">
    <property type="entry name" value="SNF2-like_sf"/>
</dbReference>
<feature type="domain" description="Helicase ATP-binding" evidence="2">
    <location>
        <begin position="493"/>
        <end position="653"/>
    </location>
</feature>
<dbReference type="InterPro" id="IPR014001">
    <property type="entry name" value="Helicase_ATP-bd"/>
</dbReference>
<reference evidence="5" key="1">
    <citation type="submission" date="2017-07" db="EMBL/GenBank/DDBJ databases">
        <title>Brachybacterium sp. VR2415.</title>
        <authorList>
            <person name="Tak E.J."/>
            <person name="Bae J.-W."/>
        </authorList>
    </citation>
    <scope>NUCLEOTIDE SEQUENCE [LARGE SCALE GENOMIC DNA]</scope>
    <source>
        <strain evidence="5">VR2415</strain>
    </source>
</reference>
<dbReference type="SUPFAM" id="SSF52540">
    <property type="entry name" value="P-loop containing nucleoside triphosphate hydrolases"/>
    <property type="match status" value="2"/>
</dbReference>
<keyword evidence="5" id="KW-1185">Reference proteome</keyword>
<dbReference type="CDD" id="cd18793">
    <property type="entry name" value="SF2_C_SNF"/>
    <property type="match status" value="1"/>
</dbReference>
<gene>
    <name evidence="4" type="ORF">CFK39_10635</name>
</gene>
<evidence type="ECO:0000313" key="4">
    <source>
        <dbReference type="EMBL" id="ASK66194.1"/>
    </source>
</evidence>
<dbReference type="EMBL" id="CP022316">
    <property type="protein sequence ID" value="ASK66194.1"/>
    <property type="molecule type" value="Genomic_DNA"/>
</dbReference>
<keyword evidence="4" id="KW-0067">ATP-binding</keyword>
<dbReference type="RefSeq" id="WP_089065435.1">
    <property type="nucleotide sequence ID" value="NZ_CP022316.1"/>
</dbReference>
<dbReference type="Gene3D" id="3.40.50.300">
    <property type="entry name" value="P-loop containing nucleotide triphosphate hydrolases"/>
    <property type="match status" value="1"/>
</dbReference>
<dbReference type="PANTHER" id="PTHR10799">
    <property type="entry name" value="SNF2/RAD54 HELICASE FAMILY"/>
    <property type="match status" value="1"/>
</dbReference>
<keyword evidence="4" id="KW-0347">Helicase</keyword>
<accession>A0A220UDA3</accession>